<dbReference type="GO" id="GO:0003700">
    <property type="term" value="F:DNA-binding transcription factor activity"/>
    <property type="evidence" value="ECO:0007669"/>
    <property type="project" value="TreeGrafter"/>
</dbReference>
<protein>
    <submittedName>
        <fullName evidence="5">Transcriptional regulator</fullName>
    </submittedName>
</protein>
<keyword evidence="3" id="KW-0804">Transcription</keyword>
<evidence type="ECO:0000313" key="5">
    <source>
        <dbReference type="EMBL" id="ACZ20249.1"/>
    </source>
</evidence>
<evidence type="ECO:0000313" key="6">
    <source>
        <dbReference type="Proteomes" id="UP000000322"/>
    </source>
</evidence>
<evidence type="ECO:0000256" key="1">
    <source>
        <dbReference type="ARBA" id="ARBA00023015"/>
    </source>
</evidence>
<dbReference type="EMBL" id="CP001819">
    <property type="protein sequence ID" value="ACZ20249.1"/>
    <property type="molecule type" value="Genomic_DNA"/>
</dbReference>
<dbReference type="Proteomes" id="UP000000322">
    <property type="component" value="Chromosome"/>
</dbReference>
<dbReference type="RefSeq" id="WP_012865318.1">
    <property type="nucleotide sequence ID" value="NC_013521.1"/>
</dbReference>
<dbReference type="InterPro" id="IPR010982">
    <property type="entry name" value="Lambda_DNA-bd_dom_sf"/>
</dbReference>
<dbReference type="STRING" id="446469.Sked_02800"/>
<organism evidence="5 6">
    <name type="scientific">Sanguibacter keddieii (strain ATCC 51767 / DSM 10542 / NCFB 3025 / ST-74)</name>
    <dbReference type="NCBI Taxonomy" id="446469"/>
    <lineage>
        <taxon>Bacteria</taxon>
        <taxon>Bacillati</taxon>
        <taxon>Actinomycetota</taxon>
        <taxon>Actinomycetes</taxon>
        <taxon>Micrococcales</taxon>
        <taxon>Sanguibacteraceae</taxon>
        <taxon>Sanguibacter</taxon>
    </lineage>
</organism>
<gene>
    <name evidence="5" type="ordered locus">Sked_02800</name>
</gene>
<evidence type="ECO:0000256" key="2">
    <source>
        <dbReference type="ARBA" id="ARBA00023125"/>
    </source>
</evidence>
<dbReference type="SMART" id="SM00354">
    <property type="entry name" value="HTH_LACI"/>
    <property type="match status" value="1"/>
</dbReference>
<dbReference type="PROSITE" id="PS50932">
    <property type="entry name" value="HTH_LACI_2"/>
    <property type="match status" value="1"/>
</dbReference>
<dbReference type="PANTHER" id="PTHR30146">
    <property type="entry name" value="LACI-RELATED TRANSCRIPTIONAL REPRESSOR"/>
    <property type="match status" value="1"/>
</dbReference>
<feature type="domain" description="HTH lacI-type" evidence="4">
    <location>
        <begin position="3"/>
        <end position="57"/>
    </location>
</feature>
<keyword evidence="6" id="KW-1185">Reference proteome</keyword>
<dbReference type="Gene3D" id="1.10.260.40">
    <property type="entry name" value="lambda repressor-like DNA-binding domains"/>
    <property type="match status" value="1"/>
</dbReference>
<keyword evidence="1" id="KW-0805">Transcription regulation</keyword>
<evidence type="ECO:0000256" key="3">
    <source>
        <dbReference type="ARBA" id="ARBA00023163"/>
    </source>
</evidence>
<dbReference type="PROSITE" id="PS00356">
    <property type="entry name" value="HTH_LACI_1"/>
    <property type="match status" value="1"/>
</dbReference>
<reference evidence="5 6" key="1">
    <citation type="journal article" date="2009" name="Stand. Genomic Sci.">
        <title>Complete genome sequence of Sanguibacter keddieii type strain (ST-74).</title>
        <authorList>
            <person name="Ivanova N."/>
            <person name="Sikorski J."/>
            <person name="Sims D."/>
            <person name="Brettin T."/>
            <person name="Detter J.C."/>
            <person name="Han C."/>
            <person name="Lapidus A."/>
            <person name="Copeland A."/>
            <person name="Glavina Del Rio T."/>
            <person name="Nolan M."/>
            <person name="Chen F."/>
            <person name="Lucas S."/>
            <person name="Tice H."/>
            <person name="Cheng J.F."/>
            <person name="Bruce D."/>
            <person name="Goodwin L."/>
            <person name="Pitluck S."/>
            <person name="Pati A."/>
            <person name="Mavromatis K."/>
            <person name="Chen A."/>
            <person name="Palaniappan K."/>
            <person name="D'haeseleer P."/>
            <person name="Chain P."/>
            <person name="Bristow J."/>
            <person name="Eisen J.A."/>
            <person name="Markowitz V."/>
            <person name="Hugenholtz P."/>
            <person name="Goker M."/>
            <person name="Pukall R."/>
            <person name="Klenk H.P."/>
            <person name="Kyrpides N.C."/>
        </authorList>
    </citation>
    <scope>NUCLEOTIDE SEQUENCE [LARGE SCALE GENOMIC DNA]</scope>
    <source>
        <strain evidence="6">ATCC 51767 / DSM 10542 / NCFB 3025 / ST-74</strain>
    </source>
</reference>
<dbReference type="AlphaFoldDB" id="D1BJJ3"/>
<dbReference type="PANTHER" id="PTHR30146:SF109">
    <property type="entry name" value="HTH-TYPE TRANSCRIPTIONAL REGULATOR GALS"/>
    <property type="match status" value="1"/>
</dbReference>
<dbReference type="GO" id="GO:0000976">
    <property type="term" value="F:transcription cis-regulatory region binding"/>
    <property type="evidence" value="ECO:0007669"/>
    <property type="project" value="TreeGrafter"/>
</dbReference>
<dbReference type="eggNOG" id="COG1609">
    <property type="taxonomic scope" value="Bacteria"/>
</dbReference>
<dbReference type="InterPro" id="IPR028082">
    <property type="entry name" value="Peripla_BP_I"/>
</dbReference>
<accession>D1BJJ3</accession>
<dbReference type="Pfam" id="PF00356">
    <property type="entry name" value="LacI"/>
    <property type="match status" value="1"/>
</dbReference>
<evidence type="ECO:0000259" key="4">
    <source>
        <dbReference type="PROSITE" id="PS50932"/>
    </source>
</evidence>
<proteinExistence type="predicted"/>
<dbReference type="SUPFAM" id="SSF47413">
    <property type="entry name" value="lambda repressor-like DNA-binding domains"/>
    <property type="match status" value="1"/>
</dbReference>
<dbReference type="InterPro" id="IPR000843">
    <property type="entry name" value="HTH_LacI"/>
</dbReference>
<dbReference type="CDD" id="cd01392">
    <property type="entry name" value="HTH_LacI"/>
    <property type="match status" value="1"/>
</dbReference>
<dbReference type="KEGG" id="ske:Sked_02800"/>
<dbReference type="HOGENOM" id="CLU_037628_6_0_11"/>
<sequence length="341" mass="35637">MAATMRDVAALAGVSVKTVSRVVNLEPHTRPEVVRRVRAAIAELEWVPNGSARTLRTGRTGVIGVGVPELRRPYLSMITEAVVSELNRRGLQATVEPTHDQPDRLAALLAARGRLYDGIVLIGPAADHPTDHPGDPDRPSDVLAGLRPTDPVVLVHHEPTVTVDSVDSDLVEAASLVARHLVVMGRSRPALVGQDRTRQGNHAMTAALAAAGIAPAVPRVDGVVGRADGARAARDLLARAPETDALLCGSDELALGALYALVEAGVAVPDDVAIIGFDNLDDASFSTPSLTTVDPGAARLARSAVELLADRLAGTGGETARRVISPVELVRRESTLGAGLR</sequence>
<dbReference type="Gene3D" id="3.40.50.2300">
    <property type="match status" value="2"/>
</dbReference>
<dbReference type="CDD" id="cd06267">
    <property type="entry name" value="PBP1_LacI_sugar_binding-like"/>
    <property type="match status" value="1"/>
</dbReference>
<dbReference type="PRINTS" id="PR00036">
    <property type="entry name" value="HTHLACI"/>
</dbReference>
<dbReference type="InterPro" id="IPR046335">
    <property type="entry name" value="LacI/GalR-like_sensor"/>
</dbReference>
<name>D1BJJ3_SANKS</name>
<keyword evidence="2" id="KW-0238">DNA-binding</keyword>
<dbReference type="SUPFAM" id="SSF53822">
    <property type="entry name" value="Periplasmic binding protein-like I"/>
    <property type="match status" value="1"/>
</dbReference>
<dbReference type="Pfam" id="PF13377">
    <property type="entry name" value="Peripla_BP_3"/>
    <property type="match status" value="1"/>
</dbReference>